<evidence type="ECO:0000256" key="2">
    <source>
        <dbReference type="ARBA" id="ARBA00022980"/>
    </source>
</evidence>
<dbReference type="InterPro" id="IPR041988">
    <property type="entry name" value="Ribosomal_uL24_KOW"/>
</dbReference>
<dbReference type="InParanoid" id="L9KRC7"/>
<keyword evidence="2 4" id="KW-0689">Ribosomal protein</keyword>
<evidence type="ECO:0000313" key="5">
    <source>
        <dbReference type="Proteomes" id="UP000011518"/>
    </source>
</evidence>
<keyword evidence="5" id="KW-1185">Reference proteome</keyword>
<reference evidence="5" key="2">
    <citation type="journal article" date="2013" name="Nat. Commun.">
        <title>Genome of the Chinese tree shrew.</title>
        <authorList>
            <person name="Fan Y."/>
            <person name="Huang Z.Y."/>
            <person name="Cao C.C."/>
            <person name="Chen C.S."/>
            <person name="Chen Y.X."/>
            <person name="Fan D.D."/>
            <person name="He J."/>
            <person name="Hou H.L."/>
            <person name="Hu L."/>
            <person name="Hu X.T."/>
            <person name="Jiang X.T."/>
            <person name="Lai R."/>
            <person name="Lang Y.S."/>
            <person name="Liang B."/>
            <person name="Liao S.G."/>
            <person name="Mu D."/>
            <person name="Ma Y.Y."/>
            <person name="Niu Y.Y."/>
            <person name="Sun X.Q."/>
            <person name="Xia J.Q."/>
            <person name="Xiao J."/>
            <person name="Xiong Z.Q."/>
            <person name="Xu L."/>
            <person name="Yang L."/>
            <person name="Zhang Y."/>
            <person name="Zhao W."/>
            <person name="Zhao X.D."/>
            <person name="Zheng Y.T."/>
            <person name="Zhou J.M."/>
            <person name="Zhu Y.B."/>
            <person name="Zhang G.J."/>
            <person name="Wang J."/>
            <person name="Yao Y.G."/>
        </authorList>
    </citation>
    <scope>NUCLEOTIDE SEQUENCE [LARGE SCALE GENOMIC DNA]</scope>
</reference>
<dbReference type="FunFam" id="2.30.30.30:FF:000009">
    <property type="entry name" value="60S ribosomal protein L26"/>
    <property type="match status" value="1"/>
</dbReference>
<gene>
    <name evidence="4" type="ORF">TREES_T100005415</name>
</gene>
<accession>L9KRC7</accession>
<name>L9KRC7_TUPCH</name>
<dbReference type="STRING" id="246437.L9KRC7"/>
<dbReference type="GO" id="GO:0006412">
    <property type="term" value="P:translation"/>
    <property type="evidence" value="ECO:0007669"/>
    <property type="project" value="InterPro"/>
</dbReference>
<dbReference type="SUPFAM" id="SSF50104">
    <property type="entry name" value="Translation proteins SH3-like domain"/>
    <property type="match status" value="1"/>
</dbReference>
<dbReference type="GO" id="GO:0003735">
    <property type="term" value="F:structural constituent of ribosome"/>
    <property type="evidence" value="ECO:0007669"/>
    <property type="project" value="InterPro"/>
</dbReference>
<organism evidence="4 5">
    <name type="scientific">Tupaia chinensis</name>
    <name type="common">Chinese tree shrew</name>
    <name type="synonym">Tupaia belangeri chinensis</name>
    <dbReference type="NCBI Taxonomy" id="246437"/>
    <lineage>
        <taxon>Eukaryota</taxon>
        <taxon>Metazoa</taxon>
        <taxon>Chordata</taxon>
        <taxon>Craniata</taxon>
        <taxon>Vertebrata</taxon>
        <taxon>Euteleostomi</taxon>
        <taxon>Mammalia</taxon>
        <taxon>Eutheria</taxon>
        <taxon>Euarchontoglires</taxon>
        <taxon>Scandentia</taxon>
        <taxon>Tupaiidae</taxon>
        <taxon>Tupaia</taxon>
    </lineage>
</organism>
<dbReference type="InterPro" id="IPR014722">
    <property type="entry name" value="Rib_uL2_dom2"/>
</dbReference>
<evidence type="ECO:0000313" key="4">
    <source>
        <dbReference type="EMBL" id="ELW65278.1"/>
    </source>
</evidence>
<dbReference type="InterPro" id="IPR005825">
    <property type="entry name" value="Ribosomal_uL24_CS"/>
</dbReference>
<dbReference type="Pfam" id="PF16906">
    <property type="entry name" value="Ribosomal_L26"/>
    <property type="match status" value="1"/>
</dbReference>
<dbReference type="Proteomes" id="UP000011518">
    <property type="component" value="Unassembled WGS sequence"/>
</dbReference>
<dbReference type="GO" id="GO:0015934">
    <property type="term" value="C:large ribosomal subunit"/>
    <property type="evidence" value="ECO:0007669"/>
    <property type="project" value="InterPro"/>
</dbReference>
<dbReference type="Gene3D" id="2.30.30.30">
    <property type="match status" value="1"/>
</dbReference>
<dbReference type="EMBL" id="KB320698">
    <property type="protein sequence ID" value="ELW65278.1"/>
    <property type="molecule type" value="Genomic_DNA"/>
</dbReference>
<evidence type="ECO:0000256" key="1">
    <source>
        <dbReference type="ARBA" id="ARBA00010618"/>
    </source>
</evidence>
<proteinExistence type="inferred from homology"/>
<reference evidence="5" key="1">
    <citation type="submission" date="2012-07" db="EMBL/GenBank/DDBJ databases">
        <title>Genome of the Chinese tree shrew, a rising model animal genetically related to primates.</title>
        <authorList>
            <person name="Zhang G."/>
            <person name="Fan Y."/>
            <person name="Yao Y."/>
            <person name="Huang Z."/>
        </authorList>
    </citation>
    <scope>NUCLEOTIDE SEQUENCE [LARGE SCALE GENOMIC DNA]</scope>
</reference>
<comment type="similarity">
    <text evidence="1">Belongs to the universal ribosomal protein uL24 family.</text>
</comment>
<protein>
    <submittedName>
        <fullName evidence="4">60S ribosomal protein L26-like 1</fullName>
    </submittedName>
</protein>
<dbReference type="GO" id="GO:0003723">
    <property type="term" value="F:RNA binding"/>
    <property type="evidence" value="ECO:0007669"/>
    <property type="project" value="InterPro"/>
</dbReference>
<dbReference type="InterPro" id="IPR005756">
    <property type="entry name" value="Ribosomal_uL24_euk/arc"/>
</dbReference>
<keyword evidence="3" id="KW-0687">Ribonucleoprotein</keyword>
<dbReference type="CDD" id="cd06089">
    <property type="entry name" value="KOW_RPL26"/>
    <property type="match status" value="1"/>
</dbReference>
<dbReference type="PROSITE" id="PS01108">
    <property type="entry name" value="RIBOSOMAL_L24"/>
    <property type="match status" value="1"/>
</dbReference>
<evidence type="ECO:0000256" key="3">
    <source>
        <dbReference type="ARBA" id="ARBA00023274"/>
    </source>
</evidence>
<dbReference type="AlphaFoldDB" id="L9KRC7"/>
<dbReference type="InterPro" id="IPR008991">
    <property type="entry name" value="Translation_prot_SH3-like_sf"/>
</dbReference>
<dbReference type="NCBIfam" id="TIGR01080">
    <property type="entry name" value="rplX_A_E"/>
    <property type="match status" value="1"/>
</dbReference>
<sequence>MKFNPFVTSDCSKNCERHFNAPLHVRRKIMSSLLSKELQQKYNICSMPVRKDDEVQVVRGHLKGQQIGKVVQVYRKKYVIYMSGCSMRRLTAQPSMWASTRARELSPGQNWTKMGKNS</sequence>
<dbReference type="PANTHER" id="PTHR11143">
    <property type="entry name" value="60S RIBOSOMAL PROTEIN L26 FAMILY MEMBER"/>
    <property type="match status" value="1"/>
</dbReference>